<keyword evidence="11" id="KW-0472">Membrane</keyword>
<proteinExistence type="inferred from homology"/>
<keyword evidence="6" id="KW-0479">Metal-binding</keyword>
<dbReference type="Gene3D" id="1.10.630.10">
    <property type="entry name" value="Cytochrome P450"/>
    <property type="match status" value="1"/>
</dbReference>
<evidence type="ECO:0000256" key="9">
    <source>
        <dbReference type="ARBA" id="ARBA00023004"/>
    </source>
</evidence>
<dbReference type="InterPro" id="IPR052306">
    <property type="entry name" value="CYP450_71D"/>
</dbReference>
<comment type="cofactor">
    <cofactor evidence="1">
        <name>heme</name>
        <dbReference type="ChEBI" id="CHEBI:30413"/>
    </cofactor>
</comment>
<evidence type="ECO:0000256" key="10">
    <source>
        <dbReference type="ARBA" id="ARBA00023033"/>
    </source>
</evidence>
<keyword evidence="5" id="KW-0812">Transmembrane</keyword>
<evidence type="ECO:0000256" key="5">
    <source>
        <dbReference type="ARBA" id="ARBA00022692"/>
    </source>
</evidence>
<dbReference type="GO" id="GO:0016020">
    <property type="term" value="C:membrane"/>
    <property type="evidence" value="ECO:0007669"/>
    <property type="project" value="UniProtKB-SubCell"/>
</dbReference>
<dbReference type="InterPro" id="IPR036396">
    <property type="entry name" value="Cyt_P450_sf"/>
</dbReference>
<evidence type="ECO:0000256" key="6">
    <source>
        <dbReference type="ARBA" id="ARBA00022723"/>
    </source>
</evidence>
<evidence type="ECO:0000256" key="4">
    <source>
        <dbReference type="ARBA" id="ARBA00022617"/>
    </source>
</evidence>
<dbReference type="GO" id="GO:0016705">
    <property type="term" value="F:oxidoreductase activity, acting on paired donors, with incorporation or reduction of molecular oxygen"/>
    <property type="evidence" value="ECO:0007669"/>
    <property type="project" value="InterPro"/>
</dbReference>
<dbReference type="Pfam" id="PF00067">
    <property type="entry name" value="p450"/>
    <property type="match status" value="1"/>
</dbReference>
<evidence type="ECO:0000256" key="8">
    <source>
        <dbReference type="ARBA" id="ARBA00023002"/>
    </source>
</evidence>
<reference evidence="12" key="1">
    <citation type="journal article" date="2002" name="Nature">
        <title>The genome sequence and structure of rice chromosome 1.</title>
        <authorList>
            <person name="Sasaki T."/>
            <person name="Matsumoto T."/>
            <person name="Yamamoto K."/>
            <person name="Sakata K."/>
            <person name="Baba T."/>
            <person name="Katayose Y."/>
            <person name="Wu J."/>
            <person name="Niimura Y."/>
            <person name="Cheng Z."/>
            <person name="Nagamura Y."/>
            <person name="Antonio B.A."/>
            <person name="Kanamori H."/>
            <person name="Hosokawa S."/>
            <person name="Masukawa M."/>
            <person name="Arikawa K."/>
            <person name="Chiden Y."/>
            <person name="Hayashi M."/>
            <person name="Okamoto M."/>
            <person name="Ando T."/>
            <person name="Aoki H."/>
            <person name="Arita K."/>
            <person name="Hamada M."/>
            <person name="Harada C."/>
            <person name="Hijishita S."/>
            <person name="Honda M."/>
            <person name="Ichikawa Y."/>
            <person name="Idonuma A."/>
            <person name="Iijima M."/>
            <person name="Ikeda M."/>
            <person name="Ikeno M."/>
            <person name="Itoh S."/>
            <person name="Itoh T."/>
            <person name="Itoh Y."/>
            <person name="Itoh Y."/>
            <person name="Iwabuchi A."/>
            <person name="Kamiya K."/>
            <person name="Karasawa W."/>
            <person name="Katagiri S."/>
            <person name="Kikuta A."/>
            <person name="Kobayashi N."/>
            <person name="Kono I."/>
            <person name="Machita K."/>
            <person name="Maehara T."/>
            <person name="Mizuno H."/>
            <person name="Mizubayashi T."/>
            <person name="Mukai Y."/>
            <person name="Nagasaki H."/>
            <person name="Nakashima M."/>
            <person name="Nakama Y."/>
            <person name="Nakamichi Y."/>
            <person name="Nakamura M."/>
            <person name="Namiki N."/>
            <person name="Negishi M."/>
            <person name="Ohta I."/>
            <person name="Ono N."/>
            <person name="Saji S."/>
            <person name="Sakai K."/>
            <person name="Shibata M."/>
            <person name="Shimokawa T."/>
            <person name="Shomura A."/>
            <person name="Song J."/>
            <person name="Takazaki Y."/>
            <person name="Terasawa K."/>
            <person name="Tsuji K."/>
            <person name="Waki K."/>
            <person name="Yamagata H."/>
            <person name="Yamane H."/>
            <person name="Yoshiki S."/>
            <person name="Yoshihara R."/>
            <person name="Yukawa K."/>
            <person name="Zhong H."/>
            <person name="Iwama H."/>
            <person name="Endo T."/>
            <person name="Ito H."/>
            <person name="Hahn J.H."/>
            <person name="Kim H.I."/>
            <person name="Eun M.Y."/>
            <person name="Yano M."/>
            <person name="Jiang J."/>
            <person name="Gojobori T."/>
        </authorList>
    </citation>
    <scope>NUCLEOTIDE SEQUENCE [LARGE SCALE GENOMIC DNA]</scope>
</reference>
<accession>Q5JK47</accession>
<dbReference type="GO" id="GO:0005506">
    <property type="term" value="F:iron ion binding"/>
    <property type="evidence" value="ECO:0007669"/>
    <property type="project" value="InterPro"/>
</dbReference>
<evidence type="ECO:0000256" key="11">
    <source>
        <dbReference type="ARBA" id="ARBA00023136"/>
    </source>
</evidence>
<keyword evidence="4" id="KW-0349">Heme</keyword>
<dbReference type="PANTHER" id="PTHR47953:SF19">
    <property type="entry name" value="OS06G0641600 PROTEIN"/>
    <property type="match status" value="1"/>
</dbReference>
<keyword evidence="7" id="KW-1133">Transmembrane helix</keyword>
<dbReference type="Proteomes" id="UP000817658">
    <property type="component" value="Chromosome 1"/>
</dbReference>
<dbReference type="EMBL" id="AP004326">
    <property type="protein sequence ID" value="BAD88150.1"/>
    <property type="molecule type" value="Genomic_DNA"/>
</dbReference>
<dbReference type="InterPro" id="IPR001128">
    <property type="entry name" value="Cyt_P450"/>
</dbReference>
<gene>
    <name evidence="12" type="primary">OJ1294_F06.19</name>
</gene>
<evidence type="ECO:0000256" key="2">
    <source>
        <dbReference type="ARBA" id="ARBA00004167"/>
    </source>
</evidence>
<comment type="subcellular location">
    <subcellularLocation>
        <location evidence="2">Membrane</location>
        <topology evidence="2">Single-pass membrane protein</topology>
    </subcellularLocation>
</comment>
<evidence type="ECO:0000256" key="7">
    <source>
        <dbReference type="ARBA" id="ARBA00022989"/>
    </source>
</evidence>
<evidence type="ECO:0000256" key="3">
    <source>
        <dbReference type="ARBA" id="ARBA00010617"/>
    </source>
</evidence>
<protein>
    <submittedName>
        <fullName evidence="12">Cytochrome P450-like</fullName>
    </submittedName>
</protein>
<dbReference type="GO" id="GO:0020037">
    <property type="term" value="F:heme binding"/>
    <property type="evidence" value="ECO:0007669"/>
    <property type="project" value="InterPro"/>
</dbReference>
<evidence type="ECO:0000256" key="1">
    <source>
        <dbReference type="ARBA" id="ARBA00001971"/>
    </source>
</evidence>
<sequence>MATPGHRQHALTARLAAAPRPACAVELLSPRRARSFRRVREAEPARLEEYLEELGKVAKLAAGFNLVDLFPESRLVRAAQAAHGKIHSIMDAMVQDHLKAMEERREEVADGVVDDGDGDGADRDEELLSILLRFQRDGGLGITLTNGNHQRDSGILAGGSDTTTTTVMWAMSELLRCPRAMQGRNKVDEAYILEGGFGRRMFPDFIFAQFNIEIALANLLYHFDWELPCSENRMELDMTESAGLTASRLTDLFG</sequence>
<evidence type="ECO:0000313" key="12">
    <source>
        <dbReference type="EMBL" id="BAD88150.1"/>
    </source>
</evidence>
<keyword evidence="8" id="KW-0560">Oxidoreductase</keyword>
<dbReference type="PANTHER" id="PTHR47953">
    <property type="entry name" value="OS08G0105600 PROTEIN"/>
    <property type="match status" value="1"/>
</dbReference>
<name>Q5JK47_ORYSJ</name>
<dbReference type="SUPFAM" id="SSF48264">
    <property type="entry name" value="Cytochrome P450"/>
    <property type="match status" value="1"/>
</dbReference>
<organism evidence="12">
    <name type="scientific">Oryza sativa subsp. japonica</name>
    <name type="common">Rice</name>
    <dbReference type="NCBI Taxonomy" id="39947"/>
    <lineage>
        <taxon>Eukaryota</taxon>
        <taxon>Viridiplantae</taxon>
        <taxon>Streptophyta</taxon>
        <taxon>Embryophyta</taxon>
        <taxon>Tracheophyta</taxon>
        <taxon>Spermatophyta</taxon>
        <taxon>Magnoliopsida</taxon>
        <taxon>Liliopsida</taxon>
        <taxon>Poales</taxon>
        <taxon>Poaceae</taxon>
        <taxon>BOP clade</taxon>
        <taxon>Oryzoideae</taxon>
        <taxon>Oryzeae</taxon>
        <taxon>Oryzinae</taxon>
        <taxon>Oryza</taxon>
        <taxon>Oryza sativa</taxon>
    </lineage>
</organism>
<dbReference type="GO" id="GO:0004497">
    <property type="term" value="F:monooxygenase activity"/>
    <property type="evidence" value="ECO:0007669"/>
    <property type="project" value="UniProtKB-KW"/>
</dbReference>
<dbReference type="AlphaFoldDB" id="Q5JK47"/>
<keyword evidence="10" id="KW-0503">Monooxygenase</keyword>
<keyword evidence="9" id="KW-0408">Iron</keyword>
<comment type="similarity">
    <text evidence="3">Belongs to the cytochrome P450 family.</text>
</comment>